<dbReference type="PANTHER" id="PTHR43798">
    <property type="entry name" value="MONOACYLGLYCEROL LIPASE"/>
    <property type="match status" value="1"/>
</dbReference>
<dbReference type="InterPro" id="IPR029058">
    <property type="entry name" value="AB_hydrolase_fold"/>
</dbReference>
<dbReference type="InterPro" id="IPR000073">
    <property type="entry name" value="AB_hydrolase_1"/>
</dbReference>
<keyword evidence="3" id="KW-0378">Hydrolase</keyword>
<proteinExistence type="predicted"/>
<dbReference type="AlphaFoldDB" id="A0A1U7CN61"/>
<dbReference type="InterPro" id="IPR050266">
    <property type="entry name" value="AB_hydrolase_sf"/>
</dbReference>
<dbReference type="RefSeq" id="WP_076344964.1">
    <property type="nucleotide sequence ID" value="NZ_CP019082.1"/>
</dbReference>
<name>A0A1U7CN61_9BACT</name>
<dbReference type="Pfam" id="PF00561">
    <property type="entry name" value="Abhydrolase_1"/>
    <property type="match status" value="1"/>
</dbReference>
<protein>
    <submittedName>
        <fullName evidence="3">2-hydroxy-6-oxononadienedioate/2-hydroxy-6-oxononatrienedioate hydrolase</fullName>
        <ecNumber evidence="3">3.7.1.14</ecNumber>
    </submittedName>
</protein>
<dbReference type="EC" id="3.7.1.14" evidence="3"/>
<keyword evidence="4" id="KW-1185">Reference proteome</keyword>
<dbReference type="PRINTS" id="PR00111">
    <property type="entry name" value="ABHYDROLASE"/>
</dbReference>
<dbReference type="KEGG" id="pbor:BSF38_01840"/>
<dbReference type="GO" id="GO:0016787">
    <property type="term" value="F:hydrolase activity"/>
    <property type="evidence" value="ECO:0007669"/>
    <property type="project" value="UniProtKB-KW"/>
</dbReference>
<gene>
    <name evidence="3" type="primary">mhpC</name>
    <name evidence="3" type="ORF">BSF38_01840</name>
</gene>
<evidence type="ECO:0000256" key="1">
    <source>
        <dbReference type="SAM" id="MobiDB-lite"/>
    </source>
</evidence>
<dbReference type="STRING" id="1387353.BSF38_01840"/>
<accession>A0A1U7CN61</accession>
<feature type="region of interest" description="Disordered" evidence="1">
    <location>
        <begin position="283"/>
        <end position="315"/>
    </location>
</feature>
<dbReference type="EMBL" id="CP019082">
    <property type="protein sequence ID" value="APW60372.1"/>
    <property type="molecule type" value="Genomic_DNA"/>
</dbReference>
<evidence type="ECO:0000313" key="4">
    <source>
        <dbReference type="Proteomes" id="UP000186309"/>
    </source>
</evidence>
<sequence length="315" mass="34503">MARYDQAAEVGTWNGPRYRMTYRVLGKGPPLIWVPGIATTHRGYAMALNLLAERFQTIQYSYPGDEPDDGAKLGRISHDHLVDDLFGLIDHLNLGRVFLTGLSFGSTVVLKALAREPRRFPRAVVQGGFAHRNFTIAERSALFFGRRFSGNLGRLPLHEKILSYNCRGDFPSLIADRWDFHLEQHGLTPIHALAHRSTLLTRLDLRPILPTISSDLLLIHGREDRVVPLAHLEVLRAGLPRVEAAVMPTVGHIPHMTHVDPFARLIGDWLLPCAPEGCPHDAAEGAPDCASAGPSCPGAQAKSPCAGSQGGHALQ</sequence>
<evidence type="ECO:0000313" key="3">
    <source>
        <dbReference type="EMBL" id="APW60372.1"/>
    </source>
</evidence>
<organism evidence="3 4">
    <name type="scientific">Paludisphaera borealis</name>
    <dbReference type="NCBI Taxonomy" id="1387353"/>
    <lineage>
        <taxon>Bacteria</taxon>
        <taxon>Pseudomonadati</taxon>
        <taxon>Planctomycetota</taxon>
        <taxon>Planctomycetia</taxon>
        <taxon>Isosphaerales</taxon>
        <taxon>Isosphaeraceae</taxon>
        <taxon>Paludisphaera</taxon>
    </lineage>
</organism>
<dbReference type="Gene3D" id="3.40.50.1820">
    <property type="entry name" value="alpha/beta hydrolase"/>
    <property type="match status" value="1"/>
</dbReference>
<dbReference type="Proteomes" id="UP000186309">
    <property type="component" value="Chromosome"/>
</dbReference>
<reference evidence="4" key="1">
    <citation type="submission" date="2016-12" db="EMBL/GenBank/DDBJ databases">
        <title>Comparative genomics of four Isosphaeraceae planctomycetes: a common pool of plasmids and glycoside hydrolase genes.</title>
        <authorList>
            <person name="Ivanova A."/>
        </authorList>
    </citation>
    <scope>NUCLEOTIDE SEQUENCE [LARGE SCALE GENOMIC DNA]</scope>
    <source>
        <strain evidence="4">PX4</strain>
    </source>
</reference>
<feature type="domain" description="AB hydrolase-1" evidence="2">
    <location>
        <begin position="29"/>
        <end position="258"/>
    </location>
</feature>
<dbReference type="SUPFAM" id="SSF53474">
    <property type="entry name" value="alpha/beta-Hydrolases"/>
    <property type="match status" value="1"/>
</dbReference>
<evidence type="ECO:0000259" key="2">
    <source>
        <dbReference type="Pfam" id="PF00561"/>
    </source>
</evidence>